<organism evidence="1 2">
    <name type="scientific">Stutzerimonas nitrititolerans</name>
    <dbReference type="NCBI Taxonomy" id="2482751"/>
    <lineage>
        <taxon>Bacteria</taxon>
        <taxon>Pseudomonadati</taxon>
        <taxon>Pseudomonadota</taxon>
        <taxon>Gammaproteobacteria</taxon>
        <taxon>Pseudomonadales</taxon>
        <taxon>Pseudomonadaceae</taxon>
        <taxon>Stutzerimonas</taxon>
    </lineage>
</organism>
<evidence type="ECO:0000313" key="1">
    <source>
        <dbReference type="EMBL" id="MCO7546175.1"/>
    </source>
</evidence>
<dbReference type="RefSeq" id="WP_253164003.1">
    <property type="nucleotide sequence ID" value="NZ_JAMYBS010000020.1"/>
</dbReference>
<accession>A0AA42BEV0</accession>
<dbReference type="EMBL" id="JAMYBS010000020">
    <property type="protein sequence ID" value="MCO7546175.1"/>
    <property type="molecule type" value="Genomic_DNA"/>
</dbReference>
<reference evidence="1" key="1">
    <citation type="submission" date="2022-06" db="EMBL/GenBank/DDBJ databases">
        <title>Detection of beta-lactamases in bacteria of animal origin.</title>
        <authorList>
            <person name="Mlynarcik P."/>
            <person name="Zdarska V."/>
            <person name="Chudobova H."/>
            <person name="Prochazkova P."/>
            <person name="Hricova K."/>
            <person name="Mezerova K."/>
            <person name="Bardon J."/>
            <person name="Dolejska M."/>
            <person name="Sukkar I."/>
            <person name="Kolar M."/>
        </authorList>
    </citation>
    <scope>NUCLEOTIDE SEQUENCE</scope>
    <source>
        <strain evidence="1">S 300-3</strain>
    </source>
</reference>
<comment type="caution">
    <text evidence="1">The sequence shown here is derived from an EMBL/GenBank/DDBJ whole genome shotgun (WGS) entry which is preliminary data.</text>
</comment>
<dbReference type="Proteomes" id="UP001165292">
    <property type="component" value="Unassembled WGS sequence"/>
</dbReference>
<dbReference type="Pfam" id="PF08809">
    <property type="entry name" value="DUF1799"/>
    <property type="match status" value="1"/>
</dbReference>
<proteinExistence type="predicted"/>
<evidence type="ECO:0000313" key="2">
    <source>
        <dbReference type="Proteomes" id="UP001165292"/>
    </source>
</evidence>
<protein>
    <submittedName>
        <fullName evidence="1">DUF1799 domain-containing protein</fullName>
    </submittedName>
</protein>
<name>A0AA42BEV0_9GAMM</name>
<sequence length="90" mass="9865">MAALGLKPEDVEQEPVGVYPENWESFVLFDSMGTQWRAGACGATGLDYNALPVVIRSLGLAPSRRPQLFQDIRVMEAEALAVMAEARDLQ</sequence>
<dbReference type="InterPro" id="IPR014915">
    <property type="entry name" value="Phage_TLS_TfmB"/>
</dbReference>
<gene>
    <name evidence="1" type="ORF">NJF43_15560</name>
</gene>
<dbReference type="AlphaFoldDB" id="A0AA42BEV0"/>